<dbReference type="InterPro" id="IPR004147">
    <property type="entry name" value="ABC1_dom"/>
</dbReference>
<evidence type="ECO:0000259" key="3">
    <source>
        <dbReference type="Pfam" id="PF03109"/>
    </source>
</evidence>
<dbReference type="InterPro" id="IPR011009">
    <property type="entry name" value="Kinase-like_dom_sf"/>
</dbReference>
<accession>A0ABD3QMZ7</accession>
<sequence>MAPLALLLASWMIITSHSHRPHRRSAAHSRRTSSSAAAGAFIAPSVAKDVPFRQQQNGRCEFCSLPRHQRKTSKLCMSDAAAAEHETTLIEELRSADFATLSSESADGTQAISALKRALEIVSILTSQVMAPILTTLTQNWPTDSFDWDEFWSSSSSSSNGIQVTNAQRVALALEELGPTYVKFGQALGSRPDVVPKSLAEALSALQDDMKPFDGEVARDIVWRELQDRTDVISIGDLKALMDGLNETVAAASIGQVYKAYLPGVGDVAVKVQRPGVRKLVEFAFMSNWQRQRDTELLLSVAKFLESLPALPTSNTDNNSNSKQTRLINTQLVSATQEFMSRIFEELDYRNEAQNCITFANLYSRHGGNSSDVSVVVPKVYTDWCTENVLVMEWIEGTKLTDVQTNANTNNDSERQESVKENLDLVKVAIDSTLSQLLVTGILHADPHAGNLLKVGLEDGSITLGYLDFGLLSTIPSQVRDALVCSVVLQVYSRDIVASMFGELQLIPQHILNDPKERQALAEALEVTFENSLLYKSSDSTGDATKIPELKFDKLLDSLSRLVPRFQFDLPPYFINNARALSTLEGIAKSLDPTFNVLTIMYPYALNILLRNPSGSHVVASTLQSLIRSRDGRIDRVKIRQLLRDSALISKRRVVVDILKTREGRRLARQILGEELQFTLRRRGSSGAGRRKKQKRRWFYLEL</sequence>
<name>A0ABD3QMZ7_9STRA</name>
<gene>
    <name evidence="4" type="ORF">ACHAWO_007085</name>
</gene>
<dbReference type="AlphaFoldDB" id="A0ABD3QMZ7"/>
<feature type="domain" description="ABC1 atypical kinase-like" evidence="3">
    <location>
        <begin position="246"/>
        <end position="495"/>
    </location>
</feature>
<protein>
    <recommendedName>
        <fullName evidence="3">ABC1 atypical kinase-like domain-containing protein</fullName>
    </recommendedName>
</protein>
<feature type="chain" id="PRO_5044815339" description="ABC1 atypical kinase-like domain-containing protein" evidence="2">
    <location>
        <begin position="19"/>
        <end position="703"/>
    </location>
</feature>
<dbReference type="PANTHER" id="PTHR10566">
    <property type="entry name" value="CHAPERONE-ACTIVITY OF BC1 COMPLEX CABC1 -RELATED"/>
    <property type="match status" value="1"/>
</dbReference>
<comment type="similarity">
    <text evidence="1">Belongs to the protein kinase superfamily. ADCK protein kinase family.</text>
</comment>
<reference evidence="4 5" key="1">
    <citation type="submission" date="2024-10" db="EMBL/GenBank/DDBJ databases">
        <title>Updated reference genomes for cyclostephanoid diatoms.</title>
        <authorList>
            <person name="Roberts W.R."/>
            <person name="Alverson A.J."/>
        </authorList>
    </citation>
    <scope>NUCLEOTIDE SEQUENCE [LARGE SCALE GENOMIC DNA]</scope>
    <source>
        <strain evidence="4 5">AJA010-31</strain>
    </source>
</reference>
<organism evidence="4 5">
    <name type="scientific">Cyclotella atomus</name>
    <dbReference type="NCBI Taxonomy" id="382360"/>
    <lineage>
        <taxon>Eukaryota</taxon>
        <taxon>Sar</taxon>
        <taxon>Stramenopiles</taxon>
        <taxon>Ochrophyta</taxon>
        <taxon>Bacillariophyta</taxon>
        <taxon>Coscinodiscophyceae</taxon>
        <taxon>Thalassiosirophycidae</taxon>
        <taxon>Stephanodiscales</taxon>
        <taxon>Stephanodiscaceae</taxon>
        <taxon>Cyclotella</taxon>
    </lineage>
</organism>
<dbReference type="PANTHER" id="PTHR10566:SF113">
    <property type="entry name" value="PROTEIN ACTIVITY OF BC1 COMPLEX KINASE 7, CHLOROPLASTIC"/>
    <property type="match status" value="1"/>
</dbReference>
<dbReference type="Proteomes" id="UP001530400">
    <property type="component" value="Unassembled WGS sequence"/>
</dbReference>
<proteinExistence type="inferred from homology"/>
<dbReference type="InterPro" id="IPR050154">
    <property type="entry name" value="UbiB_kinase"/>
</dbReference>
<evidence type="ECO:0000313" key="5">
    <source>
        <dbReference type="Proteomes" id="UP001530400"/>
    </source>
</evidence>
<evidence type="ECO:0000256" key="1">
    <source>
        <dbReference type="ARBA" id="ARBA00009670"/>
    </source>
</evidence>
<feature type="signal peptide" evidence="2">
    <location>
        <begin position="1"/>
        <end position="18"/>
    </location>
</feature>
<evidence type="ECO:0000256" key="2">
    <source>
        <dbReference type="SAM" id="SignalP"/>
    </source>
</evidence>
<evidence type="ECO:0000313" key="4">
    <source>
        <dbReference type="EMBL" id="KAL3800976.1"/>
    </source>
</evidence>
<dbReference type="EMBL" id="JALLPJ020000146">
    <property type="protein sequence ID" value="KAL3800976.1"/>
    <property type="molecule type" value="Genomic_DNA"/>
</dbReference>
<dbReference type="SUPFAM" id="SSF56112">
    <property type="entry name" value="Protein kinase-like (PK-like)"/>
    <property type="match status" value="1"/>
</dbReference>
<keyword evidence="2" id="KW-0732">Signal</keyword>
<dbReference type="Pfam" id="PF03109">
    <property type="entry name" value="ABC1"/>
    <property type="match status" value="1"/>
</dbReference>
<keyword evidence="5" id="KW-1185">Reference proteome</keyword>
<dbReference type="CDD" id="cd05121">
    <property type="entry name" value="ABC1_ADCK3-like"/>
    <property type="match status" value="1"/>
</dbReference>
<comment type="caution">
    <text evidence="4">The sequence shown here is derived from an EMBL/GenBank/DDBJ whole genome shotgun (WGS) entry which is preliminary data.</text>
</comment>